<dbReference type="SUPFAM" id="SSF48726">
    <property type="entry name" value="Immunoglobulin"/>
    <property type="match status" value="1"/>
</dbReference>
<dbReference type="InterPro" id="IPR013783">
    <property type="entry name" value="Ig-like_fold"/>
</dbReference>
<dbReference type="Proteomes" id="UP000019365">
    <property type="component" value="Unassembled WGS sequence"/>
</dbReference>
<gene>
    <name evidence="3" type="ORF">RF007C_00960</name>
</gene>
<dbReference type="PATRIC" id="fig|1341157.4.peg.807"/>
<dbReference type="AlphaFoldDB" id="W7USX5"/>
<dbReference type="PROSITE" id="PS50835">
    <property type="entry name" value="IG_LIKE"/>
    <property type="match status" value="1"/>
</dbReference>
<feature type="domain" description="Ig-like" evidence="2">
    <location>
        <begin position="26"/>
        <end position="127"/>
    </location>
</feature>
<feature type="chain" id="PRO_5004904517" description="Ig-like domain-containing protein" evidence="1">
    <location>
        <begin position="30"/>
        <end position="433"/>
    </location>
</feature>
<feature type="signal peptide" evidence="1">
    <location>
        <begin position="1"/>
        <end position="29"/>
    </location>
</feature>
<comment type="caution">
    <text evidence="3">The sequence shown here is derived from an EMBL/GenBank/DDBJ whole genome shotgun (WGS) entry which is preliminary data.</text>
</comment>
<protein>
    <recommendedName>
        <fullName evidence="2">Ig-like domain-containing protein</fullName>
    </recommendedName>
</protein>
<sequence>MKAISKKVISLLSSAVLLFSAAGAVPAYAESRVAASTTYSVGVRKSLYFGLDSYDPELPSGGSVTMKVVQSGKITGSNPRIRYQWYKNDSAISGATSSSYAAKSTGTYYCKVIVTVNTKNADGKNITRTTTFTTGKATVVNKFTITRQPQDEAVIKRHFSRQLYIGVTGGTAPYTYDWTLDGTVLPLAHNKTMINVTTPGKYQCIITDSKGRTLKSRAATLTEDFLRITYTTRSGNIYSAGGSYNISVQAAGGQAPYRYEWIHDGYIMPYKTASINATEKGEYYCNVYDGYNDKVTSEKVTVHDQILRFTKQPTTVTSNSYSDTASLSVSVIGGTGTYGYEWQKYVNGQWVSANCYKPTLTVKRSDTHNNSSCDGKMYGGRCDLHYLIRYFTEYRCVVKTYDYSGYVVTQVTSNTARVYDDVKDYITDVEWAW</sequence>
<proteinExistence type="predicted"/>
<evidence type="ECO:0000313" key="3">
    <source>
        <dbReference type="EMBL" id="EWM54524.1"/>
    </source>
</evidence>
<dbReference type="OrthoDB" id="1822959at2"/>
<reference evidence="3 4" key="1">
    <citation type="journal article" date="2014" name="PLoS ONE">
        <title>Rumen cellulosomics: divergent fiber-degrading strategies revealed by comparative genome-wide analysis of six ruminococcal strains.</title>
        <authorList>
            <person name="Dassa B."/>
            <person name="Borovok I."/>
            <person name="Ruimy-Israeli V."/>
            <person name="Lamed R."/>
            <person name="Flint H.J."/>
            <person name="Duncan S.H."/>
            <person name="Henrissat B."/>
            <person name="Coutinho P."/>
            <person name="Morrison M."/>
            <person name="Mosoni P."/>
            <person name="Yeoman C.J."/>
            <person name="White B.A."/>
            <person name="Bayer E.A."/>
        </authorList>
    </citation>
    <scope>NUCLEOTIDE SEQUENCE [LARGE SCALE GENOMIC DNA]</scope>
    <source>
        <strain evidence="3 4">007c</strain>
    </source>
</reference>
<dbReference type="RefSeq" id="WP_037297448.1">
    <property type="nucleotide sequence ID" value="NZ_ATAX01000013.1"/>
</dbReference>
<dbReference type="EMBL" id="ATAX01000013">
    <property type="protein sequence ID" value="EWM54524.1"/>
    <property type="molecule type" value="Genomic_DNA"/>
</dbReference>
<name>W7USX5_RUMFL</name>
<dbReference type="eggNOG" id="COG2885">
    <property type="taxonomic scope" value="Bacteria"/>
</dbReference>
<dbReference type="InterPro" id="IPR007110">
    <property type="entry name" value="Ig-like_dom"/>
</dbReference>
<evidence type="ECO:0000256" key="1">
    <source>
        <dbReference type="SAM" id="SignalP"/>
    </source>
</evidence>
<keyword evidence="4" id="KW-1185">Reference proteome</keyword>
<accession>W7USX5</accession>
<organism evidence="3 4">
    <name type="scientific">Ruminococcus flavefaciens 007c</name>
    <dbReference type="NCBI Taxonomy" id="1341157"/>
    <lineage>
        <taxon>Bacteria</taxon>
        <taxon>Bacillati</taxon>
        <taxon>Bacillota</taxon>
        <taxon>Clostridia</taxon>
        <taxon>Eubacteriales</taxon>
        <taxon>Oscillospiraceae</taxon>
        <taxon>Ruminococcus</taxon>
    </lineage>
</organism>
<evidence type="ECO:0000259" key="2">
    <source>
        <dbReference type="PROSITE" id="PS50835"/>
    </source>
</evidence>
<keyword evidence="1" id="KW-0732">Signal</keyword>
<dbReference type="InterPro" id="IPR036179">
    <property type="entry name" value="Ig-like_dom_sf"/>
</dbReference>
<evidence type="ECO:0000313" key="4">
    <source>
        <dbReference type="Proteomes" id="UP000019365"/>
    </source>
</evidence>
<dbReference type="Gene3D" id="2.60.40.10">
    <property type="entry name" value="Immunoglobulins"/>
    <property type="match status" value="2"/>
</dbReference>